<dbReference type="Gene3D" id="3.40.50.2000">
    <property type="entry name" value="Glycogen Phosphorylase B"/>
    <property type="match status" value="2"/>
</dbReference>
<dbReference type="CDD" id="cd03794">
    <property type="entry name" value="GT4_WbuB-like"/>
    <property type="match status" value="1"/>
</dbReference>
<feature type="domain" description="Glycosyltransferase subfamily 4-like N-terminal" evidence="3">
    <location>
        <begin position="15"/>
        <end position="209"/>
    </location>
</feature>
<comment type="caution">
    <text evidence="4">The sequence shown here is derived from an EMBL/GenBank/DDBJ whole genome shotgun (WGS) entry which is preliminary data.</text>
</comment>
<dbReference type="Proteomes" id="UP001180536">
    <property type="component" value="Unassembled WGS sequence"/>
</dbReference>
<evidence type="ECO:0000256" key="1">
    <source>
        <dbReference type="SAM" id="Phobius"/>
    </source>
</evidence>
<sequence>MKLLIYGINFAPELTGIGKYSGEMVQWLSDRGHAVEVVTAPPYYPAWQRADGYPAWGYRHENWGQGGTVRVTRCPLWVPARPSGLKRLIHLASFALSSAPALWRVLRDIKRRPDAVVLVVPTLFTAPAALWLGRRYGVPVWLHVQDFEVDAMLGMGIVVGGGGLANLAYRFERWCLRSAAVASSITGKMVDRLLAKGVDPKCAQLFPNWVDLSSVYPLPRPNAFRAELGLAESDVLVLYSGNMGEKQGLELVIEAARRLQSVPGLRFVLAGDGGARPRLMAQAQGLANLQWLPLQPSERLNLMLNAADIHVLPQRADAADLVMPSKLTGMLASGRAVVGTAAADTQLGAVLSQCGVRIEPGDAAALADTLQVLARQPERRDALGAAGRAYAKAELAQDAILLKFESAVRALASR</sequence>
<evidence type="ECO:0000259" key="3">
    <source>
        <dbReference type="Pfam" id="PF13579"/>
    </source>
</evidence>
<organism evidence="4 5">
    <name type="scientific">Pelomonas aquatica</name>
    <dbReference type="NCBI Taxonomy" id="431058"/>
    <lineage>
        <taxon>Bacteria</taxon>
        <taxon>Pseudomonadati</taxon>
        <taxon>Pseudomonadota</taxon>
        <taxon>Betaproteobacteria</taxon>
        <taxon>Burkholderiales</taxon>
        <taxon>Sphaerotilaceae</taxon>
        <taxon>Roseateles</taxon>
    </lineage>
</organism>
<dbReference type="Pfam" id="PF13579">
    <property type="entry name" value="Glyco_trans_4_4"/>
    <property type="match status" value="1"/>
</dbReference>
<evidence type="ECO:0000313" key="5">
    <source>
        <dbReference type="Proteomes" id="UP001180536"/>
    </source>
</evidence>
<feature type="transmembrane region" description="Helical" evidence="1">
    <location>
        <begin position="115"/>
        <end position="132"/>
    </location>
</feature>
<protein>
    <submittedName>
        <fullName evidence="4">Colanic acid biosynthesis glycosyl transferase WcaI</fullName>
    </submittedName>
</protein>
<dbReference type="PANTHER" id="PTHR45947:SF3">
    <property type="entry name" value="SULFOQUINOVOSYL TRANSFERASE SQD2"/>
    <property type="match status" value="1"/>
</dbReference>
<keyword evidence="1" id="KW-0472">Membrane</keyword>
<dbReference type="EMBL" id="JAVDXQ010000001">
    <property type="protein sequence ID" value="MDR7295727.1"/>
    <property type="molecule type" value="Genomic_DNA"/>
</dbReference>
<keyword evidence="1" id="KW-1133">Transmembrane helix</keyword>
<gene>
    <name evidence="4" type="ORF">J2X16_001048</name>
</gene>
<name>A0ABU1Z547_9BURK</name>
<dbReference type="InterPro" id="IPR050194">
    <property type="entry name" value="Glycosyltransferase_grp1"/>
</dbReference>
<proteinExistence type="predicted"/>
<reference evidence="4 5" key="1">
    <citation type="submission" date="2023-07" db="EMBL/GenBank/DDBJ databases">
        <title>Sorghum-associated microbial communities from plants grown in Nebraska, USA.</title>
        <authorList>
            <person name="Schachtman D."/>
        </authorList>
    </citation>
    <scope>NUCLEOTIDE SEQUENCE [LARGE SCALE GENOMIC DNA]</scope>
    <source>
        <strain evidence="4 5">BE310</strain>
    </source>
</reference>
<dbReference type="PANTHER" id="PTHR45947">
    <property type="entry name" value="SULFOQUINOVOSYL TRANSFERASE SQD2"/>
    <property type="match status" value="1"/>
</dbReference>
<dbReference type="Pfam" id="PF00534">
    <property type="entry name" value="Glycos_transf_1"/>
    <property type="match status" value="1"/>
</dbReference>
<dbReference type="InterPro" id="IPR001296">
    <property type="entry name" value="Glyco_trans_1"/>
</dbReference>
<accession>A0ABU1Z547</accession>
<dbReference type="GO" id="GO:0016740">
    <property type="term" value="F:transferase activity"/>
    <property type="evidence" value="ECO:0007669"/>
    <property type="project" value="UniProtKB-KW"/>
</dbReference>
<keyword evidence="4" id="KW-0808">Transferase</keyword>
<keyword evidence="5" id="KW-1185">Reference proteome</keyword>
<feature type="transmembrane region" description="Helical" evidence="1">
    <location>
        <begin position="152"/>
        <end position="169"/>
    </location>
</feature>
<evidence type="ECO:0000313" key="4">
    <source>
        <dbReference type="EMBL" id="MDR7295727.1"/>
    </source>
</evidence>
<dbReference type="RefSeq" id="WP_310342409.1">
    <property type="nucleotide sequence ID" value="NZ_JAVDXQ010000001.1"/>
</dbReference>
<evidence type="ECO:0000259" key="2">
    <source>
        <dbReference type="Pfam" id="PF00534"/>
    </source>
</evidence>
<feature type="domain" description="Glycosyl transferase family 1" evidence="2">
    <location>
        <begin position="224"/>
        <end position="388"/>
    </location>
</feature>
<keyword evidence="1" id="KW-0812">Transmembrane</keyword>
<dbReference type="SUPFAM" id="SSF53756">
    <property type="entry name" value="UDP-Glycosyltransferase/glycogen phosphorylase"/>
    <property type="match status" value="1"/>
</dbReference>
<dbReference type="NCBIfam" id="NF007640">
    <property type="entry name" value="PRK10307.1"/>
    <property type="match status" value="1"/>
</dbReference>
<dbReference type="InterPro" id="IPR028098">
    <property type="entry name" value="Glyco_trans_4-like_N"/>
</dbReference>